<keyword evidence="2" id="KW-1133">Transmembrane helix</keyword>
<evidence type="ECO:0000256" key="1">
    <source>
        <dbReference type="SAM" id="MobiDB-lite"/>
    </source>
</evidence>
<organism evidence="4 5">
    <name type="scientific">Streptomyces thermolineatus</name>
    <dbReference type="NCBI Taxonomy" id="44033"/>
    <lineage>
        <taxon>Bacteria</taxon>
        <taxon>Bacillati</taxon>
        <taxon>Actinomycetota</taxon>
        <taxon>Actinomycetes</taxon>
        <taxon>Kitasatosporales</taxon>
        <taxon>Streptomycetaceae</taxon>
        <taxon>Streptomyces</taxon>
    </lineage>
</organism>
<name>A0ABP5ZZK0_9ACTN</name>
<evidence type="ECO:0000313" key="5">
    <source>
        <dbReference type="Proteomes" id="UP001501358"/>
    </source>
</evidence>
<evidence type="ECO:0000259" key="3">
    <source>
        <dbReference type="Pfam" id="PF13828"/>
    </source>
</evidence>
<dbReference type="EMBL" id="BAAATA010000037">
    <property type="protein sequence ID" value="GAA2505197.1"/>
    <property type="molecule type" value="Genomic_DNA"/>
</dbReference>
<proteinExistence type="predicted"/>
<feature type="domain" description="DUF4190" evidence="3">
    <location>
        <begin position="52"/>
        <end position="116"/>
    </location>
</feature>
<keyword evidence="2" id="KW-0472">Membrane</keyword>
<evidence type="ECO:0000313" key="4">
    <source>
        <dbReference type="EMBL" id="GAA2505197.1"/>
    </source>
</evidence>
<keyword evidence="5" id="KW-1185">Reference proteome</keyword>
<protein>
    <recommendedName>
        <fullName evidence="3">DUF4190 domain-containing protein</fullName>
    </recommendedName>
</protein>
<feature type="transmembrane region" description="Helical" evidence="2">
    <location>
        <begin position="100"/>
        <end position="124"/>
    </location>
</feature>
<feature type="transmembrane region" description="Helical" evidence="2">
    <location>
        <begin position="55"/>
        <end position="88"/>
    </location>
</feature>
<feature type="compositionally biased region" description="Low complexity" evidence="1">
    <location>
        <begin position="1"/>
        <end position="15"/>
    </location>
</feature>
<dbReference type="InterPro" id="IPR025241">
    <property type="entry name" value="DUF4190"/>
</dbReference>
<feature type="region of interest" description="Disordered" evidence="1">
    <location>
        <begin position="1"/>
        <end position="49"/>
    </location>
</feature>
<sequence>MSNPYQQPNPYGGQQYPPPAHGPAYGYPQAPQPPHGGLPHGPQPPAGEPNQLATASVYCGFGSIVGILFCYGGLLGFVGIGLGIAALNRAKRTGTGRGQALGGIALSVIGVMILVAFVVFYKIILDKTDPYG</sequence>
<dbReference type="Pfam" id="PF13828">
    <property type="entry name" value="DUF4190"/>
    <property type="match status" value="1"/>
</dbReference>
<evidence type="ECO:0000256" key="2">
    <source>
        <dbReference type="SAM" id="Phobius"/>
    </source>
</evidence>
<comment type="caution">
    <text evidence="4">The sequence shown here is derived from an EMBL/GenBank/DDBJ whole genome shotgun (WGS) entry which is preliminary data.</text>
</comment>
<dbReference type="RefSeq" id="WP_269120815.1">
    <property type="nucleotide sequence ID" value="NZ_BAAATA010000037.1"/>
</dbReference>
<keyword evidence="2" id="KW-0812">Transmembrane</keyword>
<dbReference type="Proteomes" id="UP001501358">
    <property type="component" value="Unassembled WGS sequence"/>
</dbReference>
<reference evidence="5" key="1">
    <citation type="journal article" date="2019" name="Int. J. Syst. Evol. Microbiol.">
        <title>The Global Catalogue of Microorganisms (GCM) 10K type strain sequencing project: providing services to taxonomists for standard genome sequencing and annotation.</title>
        <authorList>
            <consortium name="The Broad Institute Genomics Platform"/>
            <consortium name="The Broad Institute Genome Sequencing Center for Infectious Disease"/>
            <person name="Wu L."/>
            <person name="Ma J."/>
        </authorList>
    </citation>
    <scope>NUCLEOTIDE SEQUENCE [LARGE SCALE GENOMIC DNA]</scope>
    <source>
        <strain evidence="5">JCM 6307</strain>
    </source>
</reference>
<gene>
    <name evidence="4" type="ORF">GCM10010406_47390</name>
</gene>
<accession>A0ABP5ZZK0</accession>
<feature type="compositionally biased region" description="Pro residues" evidence="1">
    <location>
        <begin position="30"/>
        <end position="47"/>
    </location>
</feature>